<comment type="similarity">
    <text evidence="1">Belongs to the LysR transcriptional regulatory family.</text>
</comment>
<keyword evidence="4" id="KW-0804">Transcription</keyword>
<dbReference type="AlphaFoldDB" id="A1SVZ8"/>
<dbReference type="SUPFAM" id="SSF53850">
    <property type="entry name" value="Periplasmic binding protein-like II"/>
    <property type="match status" value="1"/>
</dbReference>
<evidence type="ECO:0000256" key="4">
    <source>
        <dbReference type="ARBA" id="ARBA00023163"/>
    </source>
</evidence>
<dbReference type="STRING" id="357804.Ping_1887"/>
<dbReference type="PANTHER" id="PTHR30126">
    <property type="entry name" value="HTH-TYPE TRANSCRIPTIONAL REGULATOR"/>
    <property type="match status" value="1"/>
</dbReference>
<dbReference type="Gene3D" id="1.10.10.10">
    <property type="entry name" value="Winged helix-like DNA-binding domain superfamily/Winged helix DNA-binding domain"/>
    <property type="match status" value="1"/>
</dbReference>
<dbReference type="Gene3D" id="3.40.190.10">
    <property type="entry name" value="Periplasmic binding protein-like II"/>
    <property type="match status" value="2"/>
</dbReference>
<gene>
    <name evidence="6" type="ordered locus">Ping_1887</name>
</gene>
<dbReference type="eggNOG" id="COG0583">
    <property type="taxonomic scope" value="Bacteria"/>
</dbReference>
<dbReference type="PANTHER" id="PTHR30126:SF98">
    <property type="entry name" value="HTH-TYPE TRANSCRIPTIONAL ACTIVATOR BAUR"/>
    <property type="match status" value="1"/>
</dbReference>
<dbReference type="InterPro" id="IPR005119">
    <property type="entry name" value="LysR_subst-bd"/>
</dbReference>
<dbReference type="KEGG" id="pin:Ping_1887"/>
<dbReference type="HOGENOM" id="CLU_039613_0_0_6"/>
<feature type="domain" description="HTH lysR-type" evidence="5">
    <location>
        <begin position="14"/>
        <end position="71"/>
    </location>
</feature>
<dbReference type="CDD" id="cd05466">
    <property type="entry name" value="PBP2_LTTR_substrate"/>
    <property type="match status" value="1"/>
</dbReference>
<dbReference type="Pfam" id="PF00126">
    <property type="entry name" value="HTH_1"/>
    <property type="match status" value="1"/>
</dbReference>
<protein>
    <submittedName>
        <fullName evidence="6">Transcriptional regulator, LysR family</fullName>
    </submittedName>
</protein>
<organism evidence="6 7">
    <name type="scientific">Psychromonas ingrahamii (strain DSM 17664 / CCUG 51855 / 37)</name>
    <dbReference type="NCBI Taxonomy" id="357804"/>
    <lineage>
        <taxon>Bacteria</taxon>
        <taxon>Pseudomonadati</taxon>
        <taxon>Pseudomonadota</taxon>
        <taxon>Gammaproteobacteria</taxon>
        <taxon>Alteromonadales</taxon>
        <taxon>Psychromonadaceae</taxon>
        <taxon>Psychromonas</taxon>
    </lineage>
</organism>
<dbReference type="InterPro" id="IPR036390">
    <property type="entry name" value="WH_DNA-bd_sf"/>
</dbReference>
<dbReference type="PROSITE" id="PS50931">
    <property type="entry name" value="HTH_LYSR"/>
    <property type="match status" value="1"/>
</dbReference>
<reference evidence="6 7" key="1">
    <citation type="submission" date="2007-01" db="EMBL/GenBank/DDBJ databases">
        <title>Complete sequence of Psychromonas ingrahamii 37.</title>
        <authorList>
            <consortium name="US DOE Joint Genome Institute"/>
            <person name="Copeland A."/>
            <person name="Lucas S."/>
            <person name="Lapidus A."/>
            <person name="Barry K."/>
            <person name="Detter J.C."/>
            <person name="Glavina del Rio T."/>
            <person name="Hammon N."/>
            <person name="Israni S."/>
            <person name="Dalin E."/>
            <person name="Tice H."/>
            <person name="Pitluck S."/>
            <person name="Thompson L.S."/>
            <person name="Brettin T."/>
            <person name="Bruce D."/>
            <person name="Han C."/>
            <person name="Tapia R."/>
            <person name="Schmutz J."/>
            <person name="Larimer F."/>
            <person name="Land M."/>
            <person name="Hauser L."/>
            <person name="Kyrpides N."/>
            <person name="Ivanova N."/>
            <person name="Staley J."/>
            <person name="Richardson P."/>
        </authorList>
    </citation>
    <scope>NUCLEOTIDE SEQUENCE [LARGE SCALE GENOMIC DNA]</scope>
    <source>
        <strain evidence="6 7">37</strain>
    </source>
</reference>
<evidence type="ECO:0000259" key="5">
    <source>
        <dbReference type="PROSITE" id="PS50931"/>
    </source>
</evidence>
<dbReference type="InterPro" id="IPR000847">
    <property type="entry name" value="LysR_HTH_N"/>
</dbReference>
<dbReference type="Pfam" id="PF03466">
    <property type="entry name" value="LysR_substrate"/>
    <property type="match status" value="1"/>
</dbReference>
<keyword evidence="7" id="KW-1185">Reference proteome</keyword>
<keyword evidence="3" id="KW-0238">DNA-binding</keyword>
<dbReference type="GO" id="GO:0000976">
    <property type="term" value="F:transcription cis-regulatory region binding"/>
    <property type="evidence" value="ECO:0007669"/>
    <property type="project" value="TreeGrafter"/>
</dbReference>
<dbReference type="EMBL" id="CP000510">
    <property type="protein sequence ID" value="ABM03663.1"/>
    <property type="molecule type" value="Genomic_DNA"/>
</dbReference>
<proteinExistence type="inferred from homology"/>
<sequence>MNKTSIIPKPLAEYDLRLLRIFVSVVDHGGFSAAESALGITRSTISIHMSNLEERMKLKLCLRGRGGFSLTEDGQTIYRAVINLFESLNDFSLLVGTLSKELNGELVILCDDQLNRSRQNKLAEVVQLIHKNSPNLHLVLDGEPISNIEKSLLKDKAHIGLFPDYQHIEGLHYQHLMSEAVYLCCAKKHPFFNKVDTLISPAELASVPAIHPGIDIDSLGIEQLKKLNLAAKSYQFDTRKAMILSGCYIGFMPQSYIQHELNHGEIRIIQPSQLTYPFNLSLVAKKSPREANKVKLLTDIFNRVFDPQ</sequence>
<evidence type="ECO:0000256" key="3">
    <source>
        <dbReference type="ARBA" id="ARBA00023125"/>
    </source>
</evidence>
<name>A1SVZ8_PSYIN</name>
<dbReference type="Proteomes" id="UP000000639">
    <property type="component" value="Chromosome"/>
</dbReference>
<dbReference type="OrthoDB" id="8587655at2"/>
<evidence type="ECO:0000313" key="7">
    <source>
        <dbReference type="Proteomes" id="UP000000639"/>
    </source>
</evidence>
<evidence type="ECO:0000256" key="1">
    <source>
        <dbReference type="ARBA" id="ARBA00009437"/>
    </source>
</evidence>
<accession>A1SVZ8</accession>
<dbReference type="GO" id="GO:0003700">
    <property type="term" value="F:DNA-binding transcription factor activity"/>
    <property type="evidence" value="ECO:0007669"/>
    <property type="project" value="InterPro"/>
</dbReference>
<evidence type="ECO:0000256" key="2">
    <source>
        <dbReference type="ARBA" id="ARBA00023015"/>
    </source>
</evidence>
<dbReference type="SUPFAM" id="SSF46785">
    <property type="entry name" value="Winged helix' DNA-binding domain"/>
    <property type="match status" value="1"/>
</dbReference>
<dbReference type="RefSeq" id="WP_011770223.1">
    <property type="nucleotide sequence ID" value="NC_008709.1"/>
</dbReference>
<keyword evidence="2" id="KW-0805">Transcription regulation</keyword>
<dbReference type="InterPro" id="IPR036388">
    <property type="entry name" value="WH-like_DNA-bd_sf"/>
</dbReference>
<evidence type="ECO:0000313" key="6">
    <source>
        <dbReference type="EMBL" id="ABM03663.1"/>
    </source>
</evidence>